<evidence type="ECO:0000256" key="6">
    <source>
        <dbReference type="SAM" id="MobiDB-lite"/>
    </source>
</evidence>
<keyword evidence="5" id="KW-0560">Oxidoreductase</keyword>
<feature type="compositionally biased region" description="Basic residues" evidence="6">
    <location>
        <begin position="1"/>
        <end position="17"/>
    </location>
</feature>
<dbReference type="STRING" id="200361.A0A453T913"/>
<feature type="compositionally biased region" description="Basic and acidic residues" evidence="6">
    <location>
        <begin position="35"/>
        <end position="56"/>
    </location>
</feature>
<feature type="domain" description="Cytokinin dehydrogenase 1 FAD/cytokinin binding" evidence="7">
    <location>
        <begin position="231"/>
        <end position="509"/>
    </location>
</feature>
<dbReference type="AlphaFoldDB" id="A0A453T913"/>
<evidence type="ECO:0000256" key="2">
    <source>
        <dbReference type="ARBA" id="ARBA00005466"/>
    </source>
</evidence>
<evidence type="ECO:0000313" key="8">
    <source>
        <dbReference type="EnsemblPlants" id="AET7Gv21297400.5"/>
    </source>
</evidence>
<feature type="compositionally biased region" description="Basic residues" evidence="6">
    <location>
        <begin position="199"/>
        <end position="216"/>
    </location>
</feature>
<feature type="region of interest" description="Disordered" evidence="6">
    <location>
        <begin position="121"/>
        <end position="148"/>
    </location>
</feature>
<dbReference type="GO" id="GO:0050660">
    <property type="term" value="F:flavin adenine dinucleotide binding"/>
    <property type="evidence" value="ECO:0007669"/>
    <property type="project" value="InterPro"/>
</dbReference>
<keyword evidence="3" id="KW-0285">Flavoprotein</keyword>
<dbReference type="Proteomes" id="UP000015105">
    <property type="component" value="Chromosome 7D"/>
</dbReference>
<dbReference type="InterPro" id="IPR016170">
    <property type="entry name" value="Cytok_DH_C_sf"/>
</dbReference>
<comment type="cofactor">
    <cofactor evidence="1">
        <name>FAD</name>
        <dbReference type="ChEBI" id="CHEBI:57692"/>
    </cofactor>
</comment>
<feature type="compositionally biased region" description="Basic residues" evidence="6">
    <location>
        <begin position="57"/>
        <end position="98"/>
    </location>
</feature>
<feature type="region of interest" description="Disordered" evidence="6">
    <location>
        <begin position="1"/>
        <end position="104"/>
    </location>
</feature>
<dbReference type="InterPro" id="IPR016167">
    <property type="entry name" value="FAD-bd_PCMH_sub1"/>
</dbReference>
<dbReference type="Gene3D" id="3.30.43.10">
    <property type="entry name" value="Uridine Diphospho-n-acetylenolpyruvylglucosamine Reductase, domain 2"/>
    <property type="match status" value="1"/>
</dbReference>
<dbReference type="Gene3D" id="3.40.462.10">
    <property type="entry name" value="FAD-linked oxidases, C-terminal domain"/>
    <property type="match status" value="1"/>
</dbReference>
<protein>
    <recommendedName>
        <fullName evidence="7">Cytokinin dehydrogenase 1 FAD/cytokinin binding domain-containing protein</fullName>
    </recommendedName>
</protein>
<dbReference type="InterPro" id="IPR015345">
    <property type="entry name" value="Cytokinin_DH_FAD/cytokin-bd"/>
</dbReference>
<evidence type="ECO:0000259" key="7">
    <source>
        <dbReference type="Pfam" id="PF09265"/>
    </source>
</evidence>
<evidence type="ECO:0000256" key="1">
    <source>
        <dbReference type="ARBA" id="ARBA00001974"/>
    </source>
</evidence>
<dbReference type="PANTHER" id="PTHR13878">
    <property type="entry name" value="GULONOLACTONE OXIDASE"/>
    <property type="match status" value="1"/>
</dbReference>
<name>A0A453T913_AEGTS</name>
<evidence type="ECO:0000256" key="5">
    <source>
        <dbReference type="ARBA" id="ARBA00023002"/>
    </source>
</evidence>
<proteinExistence type="inferred from homology"/>
<organism evidence="8 9">
    <name type="scientific">Aegilops tauschii subsp. strangulata</name>
    <name type="common">Goatgrass</name>
    <dbReference type="NCBI Taxonomy" id="200361"/>
    <lineage>
        <taxon>Eukaryota</taxon>
        <taxon>Viridiplantae</taxon>
        <taxon>Streptophyta</taxon>
        <taxon>Embryophyta</taxon>
        <taxon>Tracheophyta</taxon>
        <taxon>Spermatophyta</taxon>
        <taxon>Magnoliopsida</taxon>
        <taxon>Liliopsida</taxon>
        <taxon>Poales</taxon>
        <taxon>Poaceae</taxon>
        <taxon>BOP clade</taxon>
        <taxon>Pooideae</taxon>
        <taxon>Triticodae</taxon>
        <taxon>Triticeae</taxon>
        <taxon>Triticinae</taxon>
        <taxon>Aegilops</taxon>
    </lineage>
</organism>
<dbReference type="GO" id="GO:0019139">
    <property type="term" value="F:cytokinin dehydrogenase activity"/>
    <property type="evidence" value="ECO:0007669"/>
    <property type="project" value="InterPro"/>
</dbReference>
<reference evidence="8" key="3">
    <citation type="journal article" date="2017" name="Nature">
        <title>Genome sequence of the progenitor of the wheat D genome Aegilops tauschii.</title>
        <authorList>
            <person name="Luo M.C."/>
            <person name="Gu Y.Q."/>
            <person name="Puiu D."/>
            <person name="Wang H."/>
            <person name="Twardziok S.O."/>
            <person name="Deal K.R."/>
            <person name="Huo N."/>
            <person name="Zhu T."/>
            <person name="Wang L."/>
            <person name="Wang Y."/>
            <person name="McGuire P.E."/>
            <person name="Liu S."/>
            <person name="Long H."/>
            <person name="Ramasamy R.K."/>
            <person name="Rodriguez J.C."/>
            <person name="Van S.L."/>
            <person name="Yuan L."/>
            <person name="Wang Z."/>
            <person name="Xia Z."/>
            <person name="Xiao L."/>
            <person name="Anderson O.D."/>
            <person name="Ouyang S."/>
            <person name="Liang Y."/>
            <person name="Zimin A.V."/>
            <person name="Pertea G."/>
            <person name="Qi P."/>
            <person name="Bennetzen J.L."/>
            <person name="Dai X."/>
            <person name="Dawson M.W."/>
            <person name="Muller H.G."/>
            <person name="Kugler K."/>
            <person name="Rivarola-Duarte L."/>
            <person name="Spannagl M."/>
            <person name="Mayer K.F.X."/>
            <person name="Lu F.H."/>
            <person name="Bevan M.W."/>
            <person name="Leroy P."/>
            <person name="Li P."/>
            <person name="You F.M."/>
            <person name="Sun Q."/>
            <person name="Liu Z."/>
            <person name="Lyons E."/>
            <person name="Wicker T."/>
            <person name="Salzberg S.L."/>
            <person name="Devos K.M."/>
            <person name="Dvorak J."/>
        </authorList>
    </citation>
    <scope>NUCLEOTIDE SEQUENCE [LARGE SCALE GENOMIC DNA]</scope>
    <source>
        <strain evidence="8">cv. AL8/78</strain>
    </source>
</reference>
<dbReference type="GO" id="GO:0009690">
    <property type="term" value="P:cytokinin metabolic process"/>
    <property type="evidence" value="ECO:0007669"/>
    <property type="project" value="InterPro"/>
</dbReference>
<comment type="similarity">
    <text evidence="2">Belongs to the oxygen-dependent FAD-linked oxidoreductase family.</text>
</comment>
<dbReference type="InterPro" id="IPR016164">
    <property type="entry name" value="FAD-linked_Oxase-like_C"/>
</dbReference>
<reference evidence="8" key="4">
    <citation type="submission" date="2019-03" db="UniProtKB">
        <authorList>
            <consortium name="EnsemblPlants"/>
        </authorList>
    </citation>
    <scope>IDENTIFICATION</scope>
</reference>
<reference evidence="9" key="2">
    <citation type="journal article" date="2017" name="Nat. Plants">
        <title>The Aegilops tauschii genome reveals multiple impacts of transposons.</title>
        <authorList>
            <person name="Zhao G."/>
            <person name="Zou C."/>
            <person name="Li K."/>
            <person name="Wang K."/>
            <person name="Li T."/>
            <person name="Gao L."/>
            <person name="Zhang X."/>
            <person name="Wang H."/>
            <person name="Yang Z."/>
            <person name="Liu X."/>
            <person name="Jiang W."/>
            <person name="Mao L."/>
            <person name="Kong X."/>
            <person name="Jiao Y."/>
            <person name="Jia J."/>
        </authorList>
    </citation>
    <scope>NUCLEOTIDE SEQUENCE [LARGE SCALE GENOMIC DNA]</scope>
    <source>
        <strain evidence="9">cv. AL8/78</strain>
    </source>
</reference>
<dbReference type="Pfam" id="PF09265">
    <property type="entry name" value="Cytokin-bind"/>
    <property type="match status" value="1"/>
</dbReference>
<dbReference type="SUPFAM" id="SSF55103">
    <property type="entry name" value="FAD-linked oxidases, C-terminal domain"/>
    <property type="match status" value="1"/>
</dbReference>
<keyword evidence="9" id="KW-1185">Reference proteome</keyword>
<evidence type="ECO:0000313" key="9">
    <source>
        <dbReference type="Proteomes" id="UP000015105"/>
    </source>
</evidence>
<reference evidence="8" key="5">
    <citation type="journal article" date="2021" name="G3 (Bethesda)">
        <title>Aegilops tauschii genome assembly Aet v5.0 features greater sequence contiguity and improved annotation.</title>
        <authorList>
            <person name="Wang L."/>
            <person name="Zhu T."/>
            <person name="Rodriguez J.C."/>
            <person name="Deal K.R."/>
            <person name="Dubcovsky J."/>
            <person name="McGuire P.E."/>
            <person name="Lux T."/>
            <person name="Spannagl M."/>
            <person name="Mayer K.F.X."/>
            <person name="Baldrich P."/>
            <person name="Meyers B.C."/>
            <person name="Huo N."/>
            <person name="Gu Y.Q."/>
            <person name="Zhou H."/>
            <person name="Devos K.M."/>
            <person name="Bennetzen J.L."/>
            <person name="Unver T."/>
            <person name="Budak H."/>
            <person name="Gulick P.J."/>
            <person name="Galiba G."/>
            <person name="Kalapos B."/>
            <person name="Nelson D.R."/>
            <person name="Li P."/>
            <person name="You F.M."/>
            <person name="Luo M.C."/>
            <person name="Dvorak J."/>
        </authorList>
    </citation>
    <scope>NUCLEOTIDE SEQUENCE [LARGE SCALE GENOMIC DNA]</scope>
    <source>
        <strain evidence="8">cv. AL8/78</strain>
    </source>
</reference>
<dbReference type="Gramene" id="AET7Gv21297400.5">
    <property type="protein sequence ID" value="AET7Gv21297400.5"/>
    <property type="gene ID" value="AET7Gv21297400"/>
</dbReference>
<dbReference type="PANTHER" id="PTHR13878:SF112">
    <property type="entry name" value="CYTOKININ DEHYDROGENASE 7"/>
    <property type="match status" value="1"/>
</dbReference>
<dbReference type="InterPro" id="IPR050432">
    <property type="entry name" value="FAD-linked_Oxidoreductases_BP"/>
</dbReference>
<evidence type="ECO:0000256" key="3">
    <source>
        <dbReference type="ARBA" id="ARBA00022630"/>
    </source>
</evidence>
<sequence length="520" mass="58638">DARVHGPRRRRRRHGAGRARADRGGRRRGGVRGGEGLRRPRERPPRGRRPAGERGRRGQRHPRGRAHHAPHRGRPRQRPLGRRAGHVRGRACPRHARGRGLPAPADEARLVRRWGGLRRRPRRRALGGGPPLGRLEPRPRPRLLDGLPPAHRRRHALQRRRERAVLPLRPAGVQRGGARGGDRGRRVPRLLPLRPPRPLLRRPRRPRPVRRHHPRPHPALPGATNGEVGARVVYASFAEYAADAEWLVTRPAESAFDYVEGFAFVRSDDPVNGWPSVPIPAGARFDPSLLPAGEPGPLLYCLEVALYQHHHQQPDAVDEVGRRMGEMMRRLKYVRGLEYAADVGYVEFLSRVNRVEEEARRSGSWAAPHPWLNLFVSARDIADFDRAVLKGMLADGVDGPMLIYPMLKSKWDPNTSVALPEGEVFYLVALLRFCPGGRGRGAAVEELVAQNGAIVDACRSSGYDFKTYFPHYRTEADWARHFGSKWARFVDRKARYDPLAILAPGQKIFARTPSSRTDRS</sequence>
<keyword evidence="4" id="KW-0274">FAD</keyword>
<feature type="region of interest" description="Disordered" evidence="6">
    <location>
        <begin position="172"/>
        <end position="225"/>
    </location>
</feature>
<dbReference type="EnsemblPlants" id="AET7Gv21297400.5">
    <property type="protein sequence ID" value="AET7Gv21297400.5"/>
    <property type="gene ID" value="AET7Gv21297400"/>
</dbReference>
<reference evidence="9" key="1">
    <citation type="journal article" date="2014" name="Science">
        <title>Ancient hybridizations among the ancestral genomes of bread wheat.</title>
        <authorList>
            <consortium name="International Wheat Genome Sequencing Consortium,"/>
            <person name="Marcussen T."/>
            <person name="Sandve S.R."/>
            <person name="Heier L."/>
            <person name="Spannagl M."/>
            <person name="Pfeifer M."/>
            <person name="Jakobsen K.S."/>
            <person name="Wulff B.B."/>
            <person name="Steuernagel B."/>
            <person name="Mayer K.F."/>
            <person name="Olsen O.A."/>
        </authorList>
    </citation>
    <scope>NUCLEOTIDE SEQUENCE [LARGE SCALE GENOMIC DNA]</scope>
    <source>
        <strain evidence="9">cv. AL8/78</strain>
    </source>
</reference>
<accession>A0A453T913</accession>
<evidence type="ECO:0000256" key="4">
    <source>
        <dbReference type="ARBA" id="ARBA00022827"/>
    </source>
</evidence>